<evidence type="ECO:0000259" key="1">
    <source>
        <dbReference type="Pfam" id="PF01073"/>
    </source>
</evidence>
<dbReference type="PANTHER" id="PTHR48079">
    <property type="entry name" value="PROTEIN YEEZ"/>
    <property type="match status" value="1"/>
</dbReference>
<reference evidence="2 3" key="1">
    <citation type="submission" date="2024-06" db="EMBL/GenBank/DDBJ databases">
        <title>Genomic Encyclopedia of Type Strains, Phase IV (KMG-IV): sequencing the most valuable type-strain genomes for metagenomic binning, comparative biology and taxonomic classification.</title>
        <authorList>
            <person name="Goeker M."/>
        </authorList>
    </citation>
    <scope>NUCLEOTIDE SEQUENCE [LARGE SCALE GENOMIC DNA]</scope>
    <source>
        <strain evidence="2 3">DSM 105042</strain>
    </source>
</reference>
<sequence length="114" mass="12060">MAENIPLHKMSFAPYAVSKAEAEKVLLAANDRRTGLSTVAIRPPFICGPDMPALDHMVETVRSGQFQWVAGGGQALSTCHVDNLCHALILAADQGTGGEAFFVSDGEDTTLKSS</sequence>
<protein>
    <submittedName>
        <fullName evidence="2">Nucleoside-diphosphate-sugar epimerase</fullName>
    </submittedName>
</protein>
<comment type="caution">
    <text evidence="2">The sequence shown here is derived from an EMBL/GenBank/DDBJ whole genome shotgun (WGS) entry which is preliminary data.</text>
</comment>
<dbReference type="Gene3D" id="3.40.50.720">
    <property type="entry name" value="NAD(P)-binding Rossmann-like Domain"/>
    <property type="match status" value="1"/>
</dbReference>
<dbReference type="InterPro" id="IPR002225">
    <property type="entry name" value="3Beta_OHSteriod_DH/Estase"/>
</dbReference>
<evidence type="ECO:0000313" key="2">
    <source>
        <dbReference type="EMBL" id="MET3584018.1"/>
    </source>
</evidence>
<name>A0ABV2H0F7_9HYPH</name>
<dbReference type="EMBL" id="JBEPLJ010000001">
    <property type="protein sequence ID" value="MET3584018.1"/>
    <property type="molecule type" value="Genomic_DNA"/>
</dbReference>
<organism evidence="2 3">
    <name type="scientific">Pseudorhizobium tarimense</name>
    <dbReference type="NCBI Taxonomy" id="1079109"/>
    <lineage>
        <taxon>Bacteria</taxon>
        <taxon>Pseudomonadati</taxon>
        <taxon>Pseudomonadota</taxon>
        <taxon>Alphaproteobacteria</taxon>
        <taxon>Hyphomicrobiales</taxon>
        <taxon>Rhizobiaceae</taxon>
        <taxon>Rhizobium/Agrobacterium group</taxon>
        <taxon>Pseudorhizobium</taxon>
    </lineage>
</organism>
<dbReference type="InterPro" id="IPR036291">
    <property type="entry name" value="NAD(P)-bd_dom_sf"/>
</dbReference>
<keyword evidence="3" id="KW-1185">Reference proteome</keyword>
<dbReference type="Pfam" id="PF01073">
    <property type="entry name" value="3Beta_HSD"/>
    <property type="match status" value="1"/>
</dbReference>
<proteinExistence type="predicted"/>
<feature type="domain" description="3-beta hydroxysteroid dehydrogenase/isomerase" evidence="1">
    <location>
        <begin position="3"/>
        <end position="105"/>
    </location>
</feature>
<dbReference type="Proteomes" id="UP001549031">
    <property type="component" value="Unassembled WGS sequence"/>
</dbReference>
<dbReference type="InterPro" id="IPR051783">
    <property type="entry name" value="NAD(P)-dependent_oxidoreduct"/>
</dbReference>
<evidence type="ECO:0000313" key="3">
    <source>
        <dbReference type="Proteomes" id="UP001549031"/>
    </source>
</evidence>
<dbReference type="SUPFAM" id="SSF51735">
    <property type="entry name" value="NAD(P)-binding Rossmann-fold domains"/>
    <property type="match status" value="1"/>
</dbReference>
<accession>A0ABV2H0F7</accession>
<dbReference type="RefSeq" id="WP_247242072.1">
    <property type="nucleotide sequence ID" value="NZ_JALJRA010000001.1"/>
</dbReference>
<dbReference type="PANTHER" id="PTHR48079:SF6">
    <property type="entry name" value="NAD(P)-BINDING DOMAIN-CONTAINING PROTEIN-RELATED"/>
    <property type="match status" value="1"/>
</dbReference>
<gene>
    <name evidence="2" type="ORF">ABID21_000110</name>
</gene>